<organism evidence="1 2">
    <name type="scientific">Symbiodinium pilosum</name>
    <name type="common">Dinoflagellate</name>
    <dbReference type="NCBI Taxonomy" id="2952"/>
    <lineage>
        <taxon>Eukaryota</taxon>
        <taxon>Sar</taxon>
        <taxon>Alveolata</taxon>
        <taxon>Dinophyceae</taxon>
        <taxon>Suessiales</taxon>
        <taxon>Symbiodiniaceae</taxon>
        <taxon>Symbiodinium</taxon>
    </lineage>
</organism>
<protein>
    <submittedName>
        <fullName evidence="1">Uncharacterized protein</fullName>
    </submittedName>
</protein>
<comment type="caution">
    <text evidence="1">The sequence shown here is derived from an EMBL/GenBank/DDBJ whole genome shotgun (WGS) entry which is preliminary data.</text>
</comment>
<name>A0A812SFK7_SYMPI</name>
<dbReference type="EMBL" id="CAJNIZ010024007">
    <property type="protein sequence ID" value="CAE7473255.1"/>
    <property type="molecule type" value="Genomic_DNA"/>
</dbReference>
<evidence type="ECO:0000313" key="1">
    <source>
        <dbReference type="EMBL" id="CAE7473255.1"/>
    </source>
</evidence>
<feature type="non-terminal residue" evidence="1">
    <location>
        <position position="135"/>
    </location>
</feature>
<gene>
    <name evidence="1" type="ORF">SPIL2461_LOCUS12013</name>
</gene>
<dbReference type="Proteomes" id="UP000649617">
    <property type="component" value="Unassembled WGS sequence"/>
</dbReference>
<reference evidence="1" key="1">
    <citation type="submission" date="2021-02" db="EMBL/GenBank/DDBJ databases">
        <authorList>
            <person name="Dougan E. K."/>
            <person name="Rhodes N."/>
            <person name="Thang M."/>
            <person name="Chan C."/>
        </authorList>
    </citation>
    <scope>NUCLEOTIDE SEQUENCE</scope>
</reference>
<evidence type="ECO:0000313" key="2">
    <source>
        <dbReference type="Proteomes" id="UP000649617"/>
    </source>
</evidence>
<accession>A0A812SFK7</accession>
<proteinExistence type="predicted"/>
<keyword evidence="2" id="KW-1185">Reference proteome</keyword>
<sequence>MSNRDYTQTGLAGDDVMAILRIKDKMQLARKVKTKIECSPAWRFSASMKSVVSTWLVKPQHHHASETEALAYAGLSQELSQSIAAGRVRQLDVQLAAKVASGALRSEPIIESLCASFLMTFNENLHMYKRRTTSA</sequence>
<dbReference type="AlphaFoldDB" id="A0A812SFK7"/>